<dbReference type="AlphaFoldDB" id="A0A820XS65"/>
<name>A0A820XS65_9BILA</name>
<dbReference type="PANTHER" id="PTHR14523:SF1">
    <property type="entry name" value="HOMOLOGOUS RECOMBINATION OB-FOLD PROTEIN"/>
    <property type="match status" value="1"/>
</dbReference>
<sequence length="580" mass="63926">MSASINNEERENNLDGSINYDEIEELISNQDENSDEINTESKITINSIRTSNERPVSQHHRSSACITQVQNISLSLEKSLVNVEENSGNETISNKSNISLSNVKTSNIPGPVGLLPILKTNEDLRRLKEDKTARDTLLTNEENINVKRPKTSSDLFSLNIHNYPSYGIALRQLKESFSCEPINIHTALVKARLGIKKKIPLMCAAVTHYDRQENTILLDKSAHIRATFIGDDEVLDNFNIRVGHTLVLRNVAVFTSTRHRHHYVNIHLQNIIAIQDPLNDSFSMPLVSEQSQQQNMAKSILHAIENEISAYGDSSKTNNETFHIFSQFDNDDDDNEQPPVKKMVTNSKSSNNAAFNRIKTSVATSSGNKFKETIVEKPQPTFKPSIQVQKPSTSTLNKHVPTVVTITPPSSMAEADLIQMIEKPIDIDINSEDFANDEFFSICLFHSPGTASLETISSTTVTTTTTTTISASTTTTTSTTSLTAYGPQVNFDPTALSSAWSLCYSAAHATPTYVNISAILTICNKNKLLLDCRPIGNVILTLAVMGDRTDVLYDCCASASLSRVANGVGWYYSTTLSSAS</sequence>
<dbReference type="InterPro" id="IPR028045">
    <property type="entry name" value="HROB"/>
</dbReference>
<gene>
    <name evidence="2" type="ORF">TOA249_LOCUS6188</name>
</gene>
<proteinExistence type="predicted"/>
<accession>A0A820XS65</accession>
<evidence type="ECO:0000313" key="3">
    <source>
        <dbReference type="Proteomes" id="UP000663838"/>
    </source>
</evidence>
<dbReference type="EMBL" id="CAJOBS010000258">
    <property type="protein sequence ID" value="CAF4537038.1"/>
    <property type="molecule type" value="Genomic_DNA"/>
</dbReference>
<dbReference type="Pfam" id="PF15072">
    <property type="entry name" value="HROB"/>
    <property type="match status" value="1"/>
</dbReference>
<feature type="domain" description="Homologous recombination OB-fold protein OB-fold" evidence="1">
    <location>
        <begin position="197"/>
        <end position="274"/>
    </location>
</feature>
<dbReference type="InterPro" id="IPR058570">
    <property type="entry name" value="HROB_OB"/>
</dbReference>
<comment type="caution">
    <text evidence="2">The sequence shown here is derived from an EMBL/GenBank/DDBJ whole genome shotgun (WGS) entry which is preliminary data.</text>
</comment>
<dbReference type="GO" id="GO:0000725">
    <property type="term" value="P:recombinational repair"/>
    <property type="evidence" value="ECO:0007669"/>
    <property type="project" value="InterPro"/>
</dbReference>
<protein>
    <recommendedName>
        <fullName evidence="1">Homologous recombination OB-fold protein OB-fold domain-containing protein</fullName>
    </recommendedName>
</protein>
<evidence type="ECO:0000313" key="2">
    <source>
        <dbReference type="EMBL" id="CAF4537038.1"/>
    </source>
</evidence>
<evidence type="ECO:0000259" key="1">
    <source>
        <dbReference type="Pfam" id="PF15072"/>
    </source>
</evidence>
<reference evidence="2" key="1">
    <citation type="submission" date="2021-02" db="EMBL/GenBank/DDBJ databases">
        <authorList>
            <person name="Nowell W R."/>
        </authorList>
    </citation>
    <scope>NUCLEOTIDE SEQUENCE</scope>
</reference>
<dbReference type="Proteomes" id="UP000663838">
    <property type="component" value="Unassembled WGS sequence"/>
</dbReference>
<organism evidence="2 3">
    <name type="scientific">Rotaria socialis</name>
    <dbReference type="NCBI Taxonomy" id="392032"/>
    <lineage>
        <taxon>Eukaryota</taxon>
        <taxon>Metazoa</taxon>
        <taxon>Spiralia</taxon>
        <taxon>Gnathifera</taxon>
        <taxon>Rotifera</taxon>
        <taxon>Eurotatoria</taxon>
        <taxon>Bdelloidea</taxon>
        <taxon>Philodinida</taxon>
        <taxon>Philodinidae</taxon>
        <taxon>Rotaria</taxon>
    </lineage>
</organism>
<dbReference type="PANTHER" id="PTHR14523">
    <property type="entry name" value="UNCHARACTERIZED PROTEIN C17ORF53 HOMOLOG"/>
    <property type="match status" value="1"/>
</dbReference>